<evidence type="ECO:0000313" key="2">
    <source>
        <dbReference type="Proteomes" id="UP000178023"/>
    </source>
</evidence>
<name>A0A1F8F5B3_9BACT</name>
<evidence type="ECO:0000313" key="1">
    <source>
        <dbReference type="EMBL" id="OGN07848.1"/>
    </source>
</evidence>
<protein>
    <submittedName>
        <fullName evidence="1">Uncharacterized protein</fullName>
    </submittedName>
</protein>
<proteinExistence type="predicted"/>
<sequence length="68" mass="7658">MKNKEIPSKIESPENKQLKKLQNIENANSVVGSVLKGLRSSGNYSEEQIKEIEQTLRERLGIAKVYGN</sequence>
<organism evidence="1 2">
    <name type="scientific">Candidatus Yanofskybacteria bacterium RIFCSPHIGHO2_01_FULL_45_42</name>
    <dbReference type="NCBI Taxonomy" id="1802671"/>
    <lineage>
        <taxon>Bacteria</taxon>
        <taxon>Candidatus Yanofskyibacteriota</taxon>
    </lineage>
</organism>
<comment type="caution">
    <text evidence="1">The sequence shown here is derived from an EMBL/GenBank/DDBJ whole genome shotgun (WGS) entry which is preliminary data.</text>
</comment>
<dbReference type="AlphaFoldDB" id="A0A1F8F5B3"/>
<gene>
    <name evidence="1" type="ORF">A2750_00140</name>
</gene>
<accession>A0A1F8F5B3</accession>
<reference evidence="1 2" key="1">
    <citation type="journal article" date="2016" name="Nat. Commun.">
        <title>Thousands of microbial genomes shed light on interconnected biogeochemical processes in an aquifer system.</title>
        <authorList>
            <person name="Anantharaman K."/>
            <person name="Brown C.T."/>
            <person name="Hug L.A."/>
            <person name="Sharon I."/>
            <person name="Castelle C.J."/>
            <person name="Probst A.J."/>
            <person name="Thomas B.C."/>
            <person name="Singh A."/>
            <person name="Wilkins M.J."/>
            <person name="Karaoz U."/>
            <person name="Brodie E.L."/>
            <person name="Williams K.H."/>
            <person name="Hubbard S.S."/>
            <person name="Banfield J.F."/>
        </authorList>
    </citation>
    <scope>NUCLEOTIDE SEQUENCE [LARGE SCALE GENOMIC DNA]</scope>
</reference>
<dbReference type="Proteomes" id="UP000178023">
    <property type="component" value="Unassembled WGS sequence"/>
</dbReference>
<dbReference type="EMBL" id="MGJL01000017">
    <property type="protein sequence ID" value="OGN07848.1"/>
    <property type="molecule type" value="Genomic_DNA"/>
</dbReference>